<accession>A0A975L914</accession>
<proteinExistence type="predicted"/>
<gene>
    <name evidence="1" type="ORF">KGD82_24270</name>
</gene>
<evidence type="ECO:0000313" key="1">
    <source>
        <dbReference type="EMBL" id="QVJ01245.1"/>
    </source>
</evidence>
<dbReference type="EMBL" id="CP074402">
    <property type="protein sequence ID" value="QVJ01245.1"/>
    <property type="molecule type" value="Genomic_DNA"/>
</dbReference>
<dbReference type="AlphaFoldDB" id="A0A975L914"/>
<protein>
    <submittedName>
        <fullName evidence="1">Uncharacterized protein</fullName>
    </submittedName>
</protein>
<evidence type="ECO:0000313" key="2">
    <source>
        <dbReference type="Proteomes" id="UP000682416"/>
    </source>
</evidence>
<organism evidence="1 2">
    <name type="scientific">Nocardiopsis eucommiae</name>
    <dbReference type="NCBI Taxonomy" id="2831970"/>
    <lineage>
        <taxon>Bacteria</taxon>
        <taxon>Bacillati</taxon>
        <taxon>Actinomycetota</taxon>
        <taxon>Actinomycetes</taxon>
        <taxon>Streptosporangiales</taxon>
        <taxon>Nocardiopsidaceae</taxon>
        <taxon>Nocardiopsis</taxon>
    </lineage>
</organism>
<keyword evidence="2" id="KW-1185">Reference proteome</keyword>
<reference evidence="1" key="1">
    <citation type="submission" date="2021-05" db="EMBL/GenBank/DDBJ databases">
        <authorList>
            <person name="Kaiqin L."/>
            <person name="Jian G."/>
        </authorList>
    </citation>
    <scope>NUCLEOTIDE SEQUENCE</scope>
    <source>
        <strain evidence="1">HDS5</strain>
    </source>
</reference>
<name>A0A975L914_9ACTN</name>
<sequence length="340" mass="37714">MVLSKLLGRSDDQVVRRHGLTHGDAWHDPELAAALPVVLDGDVASGLALLSVDDPQLRAMRLHLLSKEGTALLGTLEAGMDQPDPEPDLLMWAGVTRIRAAWAIRSGRWAKDVGHDRFERFRETLAPAFEPLAYAARMSLTPTALDQLQWFGLGSGMAREELDHLWERIVALDPRHHASLESRLQVLSRKWSGSEEQMFAFAREVVREAPAGDRSLVLVPQAHYEKALYWIREQEAETVGETRDLLTIHYTETAVTAEIVAAADRWLEGDPDYPLVARDAHAFGSALALCFEDERAAAVLERAGTVVPHGQGNLWGHMARNPAAEYARTRRRLGVPLPAV</sequence>
<dbReference type="KEGG" id="nec:KGD82_24270"/>
<dbReference type="Proteomes" id="UP000682416">
    <property type="component" value="Chromosome"/>
</dbReference>